<sequence>MCFRGSGVGGFDGGHSDVNGLGSGYGGGFTGGSHFGGFGGGFGIGHKDNYSGGFGGGNGGSFKCGHEDDSTSENETALSAVVFAQLLGNGASHGYLIGSRGGVAYTISGRTQVIKLVHNITTPHANGPVISRTEAAAMKDPVEMARQ</sequence>
<dbReference type="InParanoid" id="A0A7M7J971"/>
<reference evidence="1" key="1">
    <citation type="submission" date="2021-01" db="UniProtKB">
        <authorList>
            <consortium name="EnsemblMetazoa"/>
        </authorList>
    </citation>
    <scope>IDENTIFICATION</scope>
</reference>
<name>A0A7M7J971_VARDE</name>
<proteinExistence type="predicted"/>
<dbReference type="GeneID" id="111245070"/>
<dbReference type="Proteomes" id="UP000594260">
    <property type="component" value="Unplaced"/>
</dbReference>
<evidence type="ECO:0000313" key="2">
    <source>
        <dbReference type="Proteomes" id="UP000594260"/>
    </source>
</evidence>
<dbReference type="EnsemblMetazoa" id="XM_022792876">
    <property type="protein sequence ID" value="XP_022648611"/>
    <property type="gene ID" value="LOC111245070"/>
</dbReference>
<dbReference type="RefSeq" id="XP_022648611.1">
    <property type="nucleotide sequence ID" value="XM_022792876.1"/>
</dbReference>
<accession>A0A7M7J971</accession>
<dbReference type="RefSeq" id="XP_022648610.1">
    <property type="nucleotide sequence ID" value="XM_022792875.1"/>
</dbReference>
<protein>
    <submittedName>
        <fullName evidence="1">Uncharacterized protein</fullName>
    </submittedName>
</protein>
<dbReference type="AlphaFoldDB" id="A0A7M7J971"/>
<evidence type="ECO:0000313" key="1">
    <source>
        <dbReference type="EnsemblMetazoa" id="XP_022648611"/>
    </source>
</evidence>
<keyword evidence="2" id="KW-1185">Reference proteome</keyword>
<dbReference type="KEGG" id="vde:111245070"/>
<dbReference type="EnsemblMetazoa" id="XM_022792875">
    <property type="protein sequence ID" value="XP_022648610"/>
    <property type="gene ID" value="LOC111245070"/>
</dbReference>
<organism evidence="1 2">
    <name type="scientific">Varroa destructor</name>
    <name type="common">Honeybee mite</name>
    <dbReference type="NCBI Taxonomy" id="109461"/>
    <lineage>
        <taxon>Eukaryota</taxon>
        <taxon>Metazoa</taxon>
        <taxon>Ecdysozoa</taxon>
        <taxon>Arthropoda</taxon>
        <taxon>Chelicerata</taxon>
        <taxon>Arachnida</taxon>
        <taxon>Acari</taxon>
        <taxon>Parasitiformes</taxon>
        <taxon>Mesostigmata</taxon>
        <taxon>Gamasina</taxon>
        <taxon>Dermanyssoidea</taxon>
        <taxon>Varroidae</taxon>
        <taxon>Varroa</taxon>
    </lineage>
</organism>